<evidence type="ECO:0000256" key="4">
    <source>
        <dbReference type="ARBA" id="ARBA00022989"/>
    </source>
</evidence>
<dbReference type="OrthoDB" id="9909019at2759"/>
<evidence type="ECO:0000313" key="10">
    <source>
        <dbReference type="Proteomes" id="UP000276834"/>
    </source>
</evidence>
<gene>
    <name evidence="9" type="ORF">DV515_00010770</name>
</gene>
<dbReference type="EMBL" id="QUSF01000041">
    <property type="protein sequence ID" value="RLV98403.1"/>
    <property type="molecule type" value="Genomic_DNA"/>
</dbReference>
<feature type="transmembrane region" description="Helical" evidence="7">
    <location>
        <begin position="12"/>
        <end position="43"/>
    </location>
</feature>
<evidence type="ECO:0000256" key="6">
    <source>
        <dbReference type="ARBA" id="ARBA00023315"/>
    </source>
</evidence>
<feature type="transmembrane region" description="Helical" evidence="7">
    <location>
        <begin position="183"/>
        <end position="203"/>
    </location>
</feature>
<evidence type="ECO:0000313" key="9">
    <source>
        <dbReference type="EMBL" id="RLV98403.1"/>
    </source>
</evidence>
<comment type="caution">
    <text evidence="9">The sequence shown here is derived from an EMBL/GenBank/DDBJ whole genome shotgun (WGS) entry which is preliminary data.</text>
</comment>
<comment type="catalytic activity">
    <reaction evidence="7">
        <text>L-cysteinyl-[protein] + hexadecanoyl-CoA = S-hexadecanoyl-L-cysteinyl-[protein] + CoA</text>
        <dbReference type="Rhea" id="RHEA:36683"/>
        <dbReference type="Rhea" id="RHEA-COMP:10131"/>
        <dbReference type="Rhea" id="RHEA-COMP:11032"/>
        <dbReference type="ChEBI" id="CHEBI:29950"/>
        <dbReference type="ChEBI" id="CHEBI:57287"/>
        <dbReference type="ChEBI" id="CHEBI:57379"/>
        <dbReference type="ChEBI" id="CHEBI:74151"/>
        <dbReference type="EC" id="2.3.1.225"/>
    </reaction>
</comment>
<accession>A0A3L8S816</accession>
<protein>
    <recommendedName>
        <fullName evidence="7">Palmitoyltransferase</fullName>
        <ecNumber evidence="7">2.3.1.225</ecNumber>
    </recommendedName>
</protein>
<name>A0A3L8S816_CHLGU</name>
<evidence type="ECO:0000256" key="5">
    <source>
        <dbReference type="ARBA" id="ARBA00023136"/>
    </source>
</evidence>
<evidence type="ECO:0000259" key="8">
    <source>
        <dbReference type="Pfam" id="PF01529"/>
    </source>
</evidence>
<keyword evidence="10" id="KW-1185">Reference proteome</keyword>
<dbReference type="Proteomes" id="UP000276834">
    <property type="component" value="Unassembled WGS sequence"/>
</dbReference>
<dbReference type="GO" id="GO:0019706">
    <property type="term" value="F:protein-cysteine S-palmitoyltransferase activity"/>
    <property type="evidence" value="ECO:0007669"/>
    <property type="project" value="UniProtKB-EC"/>
</dbReference>
<comment type="similarity">
    <text evidence="7">Belongs to the DHHC palmitoyltransferase family.</text>
</comment>
<proteinExistence type="inferred from homology"/>
<feature type="transmembrane region" description="Helical" evidence="7">
    <location>
        <begin position="143"/>
        <end position="163"/>
    </location>
</feature>
<dbReference type="STRING" id="44316.ENSEGOP00005012728"/>
<keyword evidence="2 7" id="KW-0808">Transferase</keyword>
<organism evidence="9 10">
    <name type="scientific">Chloebia gouldiae</name>
    <name type="common">Gouldian finch</name>
    <name type="synonym">Erythrura gouldiae</name>
    <dbReference type="NCBI Taxonomy" id="44316"/>
    <lineage>
        <taxon>Eukaryota</taxon>
        <taxon>Metazoa</taxon>
        <taxon>Chordata</taxon>
        <taxon>Craniata</taxon>
        <taxon>Vertebrata</taxon>
        <taxon>Euteleostomi</taxon>
        <taxon>Archelosauria</taxon>
        <taxon>Archosauria</taxon>
        <taxon>Dinosauria</taxon>
        <taxon>Saurischia</taxon>
        <taxon>Theropoda</taxon>
        <taxon>Coelurosauria</taxon>
        <taxon>Aves</taxon>
        <taxon>Neognathae</taxon>
        <taxon>Neoaves</taxon>
        <taxon>Telluraves</taxon>
        <taxon>Australaves</taxon>
        <taxon>Passeriformes</taxon>
        <taxon>Passeroidea</taxon>
        <taxon>Passeridae</taxon>
        <taxon>Chloebia</taxon>
    </lineage>
</organism>
<dbReference type="PROSITE" id="PS50216">
    <property type="entry name" value="DHHC"/>
    <property type="match status" value="1"/>
</dbReference>
<sequence>TVSNPVEKEVITLFLFFSFLVLFLVAYLVVFHILFVLFVWTYWKSVFTLPIQPGKKFHMSYADQERYESEERPEVQRQILAEIARKLPVYTRTGNGGIRFCDRCQLIKPDRCHHCSVCAMCVLKMDHHCPWVNNCIGFSNYKFFLLFLAYSLLYCLYIAATVFKYFIKYWTGELTNGRSKFHILFLLFVAIMFFVSLMFLFGYHCWLVSRNRSTLEAFSAPVFQNGPDKNGFNLGFVKNLQQVFGEEKKLWLLPIASSQGDGHFFPMRALSEARNPLLTNEEQWEEDGLDEEPQGIFHALILIQRLSTIVSVCKGCIIKPLPSHPSIPGVGFITPGPINTKDAALGLASDSSSSWLCLTLPVLLACVP</sequence>
<keyword evidence="5 7" id="KW-0472">Membrane</keyword>
<dbReference type="AlphaFoldDB" id="A0A3L8S816"/>
<dbReference type="InterPro" id="IPR039859">
    <property type="entry name" value="PFA4/ZDH16/20/ERF2-like"/>
</dbReference>
<keyword evidence="3 7" id="KW-0812">Transmembrane</keyword>
<keyword evidence="4 7" id="KW-1133">Transmembrane helix</keyword>
<dbReference type="Pfam" id="PF01529">
    <property type="entry name" value="DHHC"/>
    <property type="match status" value="1"/>
</dbReference>
<evidence type="ECO:0000256" key="7">
    <source>
        <dbReference type="RuleBase" id="RU079119"/>
    </source>
</evidence>
<comment type="domain">
    <text evidence="7">The DHHC domain is required for palmitoyltransferase activity.</text>
</comment>
<evidence type="ECO:0000256" key="2">
    <source>
        <dbReference type="ARBA" id="ARBA00022679"/>
    </source>
</evidence>
<comment type="subcellular location">
    <subcellularLocation>
        <location evidence="1">Membrane</location>
        <topology evidence="1">Multi-pass membrane protein</topology>
    </subcellularLocation>
</comment>
<feature type="non-terminal residue" evidence="9">
    <location>
        <position position="368"/>
    </location>
</feature>
<evidence type="ECO:0000256" key="1">
    <source>
        <dbReference type="ARBA" id="ARBA00004141"/>
    </source>
</evidence>
<evidence type="ECO:0000256" key="3">
    <source>
        <dbReference type="ARBA" id="ARBA00022692"/>
    </source>
</evidence>
<feature type="non-terminal residue" evidence="9">
    <location>
        <position position="1"/>
    </location>
</feature>
<dbReference type="GO" id="GO:0016020">
    <property type="term" value="C:membrane"/>
    <property type="evidence" value="ECO:0007669"/>
    <property type="project" value="UniProtKB-SubCell"/>
</dbReference>
<dbReference type="PANTHER" id="PTHR12246">
    <property type="entry name" value="PALMITOYLTRANSFERASE ZDHHC16"/>
    <property type="match status" value="1"/>
</dbReference>
<reference evidence="9 10" key="1">
    <citation type="journal article" date="2018" name="Proc. R. Soc. B">
        <title>A non-coding region near Follistatin controls head colour polymorphism in the Gouldian finch.</title>
        <authorList>
            <person name="Toomey M.B."/>
            <person name="Marques C.I."/>
            <person name="Andrade P."/>
            <person name="Araujo P.M."/>
            <person name="Sabatino S."/>
            <person name="Gazda M.A."/>
            <person name="Afonso S."/>
            <person name="Lopes R.J."/>
            <person name="Corbo J.C."/>
            <person name="Carneiro M."/>
        </authorList>
    </citation>
    <scope>NUCLEOTIDE SEQUENCE [LARGE SCALE GENOMIC DNA]</scope>
    <source>
        <strain evidence="9">Red01</strain>
        <tissue evidence="9">Muscle</tissue>
    </source>
</reference>
<dbReference type="InterPro" id="IPR001594">
    <property type="entry name" value="Palmitoyltrfase_DHHC"/>
</dbReference>
<feature type="domain" description="Palmitoyltransferase DHHC" evidence="8">
    <location>
        <begin position="98"/>
        <end position="218"/>
    </location>
</feature>
<keyword evidence="6 7" id="KW-0012">Acyltransferase</keyword>
<dbReference type="EC" id="2.3.1.225" evidence="7"/>